<keyword evidence="3" id="KW-1185">Reference proteome</keyword>
<dbReference type="InterPro" id="IPR045584">
    <property type="entry name" value="Pilin-like"/>
</dbReference>
<dbReference type="OrthoDB" id="9788802at2"/>
<comment type="caution">
    <text evidence="2">The sequence shown here is derived from an EMBL/GenBank/DDBJ whole genome shotgun (WGS) entry which is preliminary data.</text>
</comment>
<protein>
    <submittedName>
        <fullName evidence="2">Mannose-sensitive agglutinin biogenesis protein MshO</fullName>
    </submittedName>
</protein>
<dbReference type="Pfam" id="PF07963">
    <property type="entry name" value="N_methyl"/>
    <property type="match status" value="1"/>
</dbReference>
<evidence type="ECO:0000256" key="1">
    <source>
        <dbReference type="SAM" id="Phobius"/>
    </source>
</evidence>
<accession>A0A233RGZ3</accession>
<dbReference type="SUPFAM" id="SSF54523">
    <property type="entry name" value="Pili subunits"/>
    <property type="match status" value="1"/>
</dbReference>
<gene>
    <name evidence="2" type="ORF">B6S08_03865</name>
</gene>
<dbReference type="RefSeq" id="WP_094199441.1">
    <property type="nucleotide sequence ID" value="NZ_NBIM01000001.1"/>
</dbReference>
<sequence length="251" mass="27515">MKARGFTLLELVIVMVLIGISAVFGTRFIAHMAEGYMGNTERAQALAGARFTLERLRRELALAYGPSVYFSDSKRCISFVPTLAAGTYQGSVKSATASFVVPLSLQKQVPQGSFMAIRAASGEALWSDFPAAAPDNNVYLVQKEYSGSSFDFDDVFNDPTLINFDRDGFGLRYTLIRAEQVRYCATGGSLFRQVKTGADWGDGVLMLTGLTSERPFLDYDESNQLVQLQLILSTRDGELVLPGQLQVTYAP</sequence>
<dbReference type="InterPro" id="IPR012902">
    <property type="entry name" value="N_methyl_site"/>
</dbReference>
<keyword evidence="1" id="KW-0472">Membrane</keyword>
<name>A0A233RGZ3_9GAMM</name>
<evidence type="ECO:0000313" key="2">
    <source>
        <dbReference type="EMBL" id="OXY82662.1"/>
    </source>
</evidence>
<organism evidence="2 3">
    <name type="scientific">Oceanimonas doudoroffii</name>
    <dbReference type="NCBI Taxonomy" id="84158"/>
    <lineage>
        <taxon>Bacteria</taxon>
        <taxon>Pseudomonadati</taxon>
        <taxon>Pseudomonadota</taxon>
        <taxon>Gammaproteobacteria</taxon>
        <taxon>Aeromonadales</taxon>
        <taxon>Aeromonadaceae</taxon>
        <taxon>Oceanimonas</taxon>
    </lineage>
</organism>
<feature type="transmembrane region" description="Helical" evidence="1">
    <location>
        <begin position="6"/>
        <end position="30"/>
    </location>
</feature>
<evidence type="ECO:0000313" key="3">
    <source>
        <dbReference type="Proteomes" id="UP000242757"/>
    </source>
</evidence>
<dbReference type="Proteomes" id="UP000242757">
    <property type="component" value="Unassembled WGS sequence"/>
</dbReference>
<reference evidence="2 3" key="1">
    <citation type="submission" date="2017-08" db="EMBL/GenBank/DDBJ databases">
        <title>A Genome Sequence of Oceanimonas doudoroffii ATCC 27123T.</title>
        <authorList>
            <person name="Brennan M.A."/>
            <person name="Maclea K.S."/>
            <person name="Mcclelland W.D."/>
            <person name="Trachtenberg A.M."/>
        </authorList>
    </citation>
    <scope>NUCLEOTIDE SEQUENCE [LARGE SCALE GENOMIC DNA]</scope>
    <source>
        <strain evidence="2 3">ATCC 27123</strain>
    </source>
</reference>
<dbReference type="NCBIfam" id="TIGR02532">
    <property type="entry name" value="IV_pilin_GFxxxE"/>
    <property type="match status" value="1"/>
</dbReference>
<keyword evidence="1" id="KW-0812">Transmembrane</keyword>
<dbReference type="AlphaFoldDB" id="A0A233RGZ3"/>
<dbReference type="EMBL" id="NBIM01000001">
    <property type="protein sequence ID" value="OXY82662.1"/>
    <property type="molecule type" value="Genomic_DNA"/>
</dbReference>
<keyword evidence="1" id="KW-1133">Transmembrane helix</keyword>
<proteinExistence type="predicted"/>